<dbReference type="STRING" id="1925591.BI308_18980"/>
<dbReference type="PANTHER" id="PTHR48079:SF6">
    <property type="entry name" value="NAD(P)-BINDING DOMAIN-CONTAINING PROTEIN-RELATED"/>
    <property type="match status" value="1"/>
</dbReference>
<dbReference type="Pfam" id="PF01370">
    <property type="entry name" value="Epimerase"/>
    <property type="match status" value="1"/>
</dbReference>
<dbReference type="PANTHER" id="PTHR48079">
    <property type="entry name" value="PROTEIN YEEZ"/>
    <property type="match status" value="1"/>
</dbReference>
<dbReference type="EMBL" id="MLAW01000040">
    <property type="protein sequence ID" value="OJJ22737.1"/>
    <property type="molecule type" value="Genomic_DNA"/>
</dbReference>
<evidence type="ECO:0000313" key="2">
    <source>
        <dbReference type="EMBL" id="OJJ22737.1"/>
    </source>
</evidence>
<dbReference type="CDD" id="cd05266">
    <property type="entry name" value="SDR_a4"/>
    <property type="match status" value="1"/>
</dbReference>
<organism evidence="2 3">
    <name type="scientific">Roseofilum reptotaenium AO1-A</name>
    <dbReference type="NCBI Taxonomy" id="1925591"/>
    <lineage>
        <taxon>Bacteria</taxon>
        <taxon>Bacillati</taxon>
        <taxon>Cyanobacteriota</taxon>
        <taxon>Cyanophyceae</taxon>
        <taxon>Desertifilales</taxon>
        <taxon>Desertifilaceae</taxon>
        <taxon>Roseofilum</taxon>
    </lineage>
</organism>
<comment type="caution">
    <text evidence="2">The sequence shown here is derived from an EMBL/GenBank/DDBJ whole genome shotgun (WGS) entry which is preliminary data.</text>
</comment>
<accession>A0A1L9QMS5</accession>
<dbReference type="InterPro" id="IPR036291">
    <property type="entry name" value="NAD(P)-bd_dom_sf"/>
</dbReference>
<proteinExistence type="predicted"/>
<dbReference type="Proteomes" id="UP000183940">
    <property type="component" value="Unassembled WGS sequence"/>
</dbReference>
<keyword evidence="3" id="KW-1185">Reference proteome</keyword>
<dbReference type="AlphaFoldDB" id="A0A1L9QMS5"/>
<dbReference type="PROSITE" id="PS51257">
    <property type="entry name" value="PROKAR_LIPOPROTEIN"/>
    <property type="match status" value="1"/>
</dbReference>
<dbReference type="Gene3D" id="3.40.50.720">
    <property type="entry name" value="NAD(P)-binding Rossmann-like Domain"/>
    <property type="match status" value="1"/>
</dbReference>
<dbReference type="GO" id="GO:0004029">
    <property type="term" value="F:aldehyde dehydrogenase (NAD+) activity"/>
    <property type="evidence" value="ECO:0007669"/>
    <property type="project" value="TreeGrafter"/>
</dbReference>
<name>A0A1L9QMS5_9CYAN</name>
<dbReference type="InterPro" id="IPR001509">
    <property type="entry name" value="Epimerase_deHydtase"/>
</dbReference>
<protein>
    <submittedName>
        <fullName evidence="2">NAD(P)-dependent oxidoreductase</fullName>
    </submittedName>
</protein>
<dbReference type="InterPro" id="IPR051783">
    <property type="entry name" value="NAD(P)-dependent_oxidoreduct"/>
</dbReference>
<dbReference type="SUPFAM" id="SSF51735">
    <property type="entry name" value="NAD(P)-binding Rossmann-fold domains"/>
    <property type="match status" value="1"/>
</dbReference>
<sequence>MKIAIIGCGYVGSACSRYWLDQGHQVTVTTTTPERVRDLEEIANQVMVLQGSDRLQLKKIIQDQEIILLSVGAKRTNRGPDAYRDTYLGTAQSLVSALETAPQVQQIIYTSSYQVYGDRQGNSADETIPVAPVSDNGEILAETERVLLSAQTLDRKVCIFRLGGIYGPNRELIKIYRTMAGTARPGTGQEATNWIHLEDIVGAIAHSCQHRLHGIYNLVDDAHLTRQNFLDRLLSLHHYPAVTWDASLPDPRPYNVWVSNQKIKDAGYSFRYSDRQFN</sequence>
<evidence type="ECO:0000259" key="1">
    <source>
        <dbReference type="Pfam" id="PF01370"/>
    </source>
</evidence>
<feature type="domain" description="NAD-dependent epimerase/dehydratase" evidence="1">
    <location>
        <begin position="5"/>
        <end position="217"/>
    </location>
</feature>
<dbReference type="GO" id="GO:0005737">
    <property type="term" value="C:cytoplasm"/>
    <property type="evidence" value="ECO:0007669"/>
    <property type="project" value="TreeGrafter"/>
</dbReference>
<evidence type="ECO:0000313" key="3">
    <source>
        <dbReference type="Proteomes" id="UP000183940"/>
    </source>
</evidence>
<reference evidence="2" key="1">
    <citation type="submission" date="2016-10" db="EMBL/GenBank/DDBJ databases">
        <title>CRISPR-Cas defence system in Roseofilum reptotaenium: evidence of a bacteriophage-cyanobacterium arms race in the coral black band disease.</title>
        <authorList>
            <person name="Buerger P."/>
            <person name="Wood-Charlson E.M."/>
            <person name="Weynberg K.D."/>
            <person name="Willis B."/>
            <person name="Van Oppen M.J."/>
        </authorList>
    </citation>
    <scope>NUCLEOTIDE SEQUENCE [LARGE SCALE GENOMIC DNA]</scope>
    <source>
        <strain evidence="2">AO1-A</strain>
    </source>
</reference>
<gene>
    <name evidence="2" type="ORF">BI308_18980</name>
</gene>